<dbReference type="AlphaFoldDB" id="A0A1G2M3M0"/>
<accession>A0A1G2M3M0</accession>
<comment type="caution">
    <text evidence="1">The sequence shown here is derived from an EMBL/GenBank/DDBJ whole genome shotgun (WGS) entry which is preliminary data.</text>
</comment>
<dbReference type="STRING" id="1802301.A2664_02665"/>
<evidence type="ECO:0000313" key="1">
    <source>
        <dbReference type="EMBL" id="OHA18516.1"/>
    </source>
</evidence>
<dbReference type="Proteomes" id="UP000178873">
    <property type="component" value="Unassembled WGS sequence"/>
</dbReference>
<gene>
    <name evidence="1" type="ORF">A2664_02665</name>
</gene>
<sequence length="175" mass="19259">MKLKAVMSATLPIGLYKALITPTLNTWFIEEVARKCLHATEVNPAGHYIQYPDFSVPWADGQDGVEVSFSKLSASFSRSGKDFHDARLAIEAKFAWIIKHQLPIGRKCWLFVGSQTDQPILGPDGRALTLQELPYQLVQGSATPDPEQDVPCGNFALKPLGTFSPTGRTPHPILD</sequence>
<proteinExistence type="predicted"/>
<name>A0A1G2M3M0_9BACT</name>
<dbReference type="EMBL" id="MHRF01000004">
    <property type="protein sequence ID" value="OHA18516.1"/>
    <property type="molecule type" value="Genomic_DNA"/>
</dbReference>
<evidence type="ECO:0000313" key="2">
    <source>
        <dbReference type="Proteomes" id="UP000178873"/>
    </source>
</evidence>
<organism evidence="1 2">
    <name type="scientific">Candidatus Taylorbacteria bacterium RIFCSPHIGHO2_01_FULL_46_22b</name>
    <dbReference type="NCBI Taxonomy" id="1802301"/>
    <lineage>
        <taxon>Bacteria</taxon>
        <taxon>Candidatus Tayloriibacteriota</taxon>
    </lineage>
</organism>
<reference evidence="1 2" key="1">
    <citation type="journal article" date="2016" name="Nat. Commun.">
        <title>Thousands of microbial genomes shed light on interconnected biogeochemical processes in an aquifer system.</title>
        <authorList>
            <person name="Anantharaman K."/>
            <person name="Brown C.T."/>
            <person name="Hug L.A."/>
            <person name="Sharon I."/>
            <person name="Castelle C.J."/>
            <person name="Probst A.J."/>
            <person name="Thomas B.C."/>
            <person name="Singh A."/>
            <person name="Wilkins M.J."/>
            <person name="Karaoz U."/>
            <person name="Brodie E.L."/>
            <person name="Williams K.H."/>
            <person name="Hubbard S.S."/>
            <person name="Banfield J.F."/>
        </authorList>
    </citation>
    <scope>NUCLEOTIDE SEQUENCE [LARGE SCALE GENOMIC DNA]</scope>
</reference>
<protein>
    <submittedName>
        <fullName evidence="1">Uncharacterized protein</fullName>
    </submittedName>
</protein>